<protein>
    <recommendedName>
        <fullName evidence="3">2,4-dihydroxyhept-2-ene-1,7-dioic acid aldolase</fullName>
    </recommendedName>
</protein>
<dbReference type="AlphaFoldDB" id="A0A0F9ZZB0"/>
<proteinExistence type="predicted"/>
<dbReference type="GO" id="GO:0003677">
    <property type="term" value="F:DNA binding"/>
    <property type="evidence" value="ECO:0007669"/>
    <property type="project" value="InterPro"/>
</dbReference>
<reference evidence="1 2" key="1">
    <citation type="journal article" date="2015" name="Nature">
        <title>rRNA introns, odd ribosomes, and small enigmatic genomes across a large radiation of phyla.</title>
        <authorList>
            <person name="Brown C.T."/>
            <person name="Hug L.A."/>
            <person name="Thomas B.C."/>
            <person name="Sharon I."/>
            <person name="Castelle C.J."/>
            <person name="Singh A."/>
            <person name="Wilkins M.J."/>
            <person name="Williams K.H."/>
            <person name="Banfield J.F."/>
        </authorList>
    </citation>
    <scope>NUCLEOTIDE SEQUENCE [LARGE SCALE GENOMIC DNA]</scope>
</reference>
<evidence type="ECO:0000313" key="1">
    <source>
        <dbReference type="EMBL" id="KKP44291.1"/>
    </source>
</evidence>
<dbReference type="STRING" id="1618566.UR35_C0009G0002"/>
<dbReference type="Pfam" id="PF02452">
    <property type="entry name" value="PemK_toxin"/>
    <property type="match status" value="1"/>
</dbReference>
<dbReference type="EMBL" id="LBOW01000009">
    <property type="protein sequence ID" value="KKP44291.1"/>
    <property type="molecule type" value="Genomic_DNA"/>
</dbReference>
<evidence type="ECO:0008006" key="3">
    <source>
        <dbReference type="Google" id="ProtNLM"/>
    </source>
</evidence>
<accession>A0A0F9ZZB0</accession>
<organism evidence="1 2">
    <name type="scientific">Candidatus Woesebacteria bacterium GW2011_GWB1_33_22</name>
    <dbReference type="NCBI Taxonomy" id="1618566"/>
    <lineage>
        <taxon>Bacteria</taxon>
        <taxon>Candidatus Woeseibacteriota</taxon>
    </lineage>
</organism>
<dbReference type="Proteomes" id="UP000034778">
    <property type="component" value="Unassembled WGS sequence"/>
</dbReference>
<sequence length="150" mass="17809">MVKPTKYVKAYKKWHKLKSQIENESKEKFFHDREVWWCSIGVNIGFEEDGKNTRFERPVLVFRKFNKGMFWGIPLTSKTKKGRFYFSFKFKNRNSTVILSQLRVLSSKRLIRRMGKIGLKSFRNIEKHIIGLINETDLLRGPQVPLKGNL</sequence>
<dbReference type="Gene3D" id="2.30.30.110">
    <property type="match status" value="1"/>
</dbReference>
<comment type="caution">
    <text evidence="1">The sequence shown here is derived from an EMBL/GenBank/DDBJ whole genome shotgun (WGS) entry which is preliminary data.</text>
</comment>
<dbReference type="InterPro" id="IPR003477">
    <property type="entry name" value="PemK-like"/>
</dbReference>
<name>A0A0F9ZZB0_9BACT</name>
<evidence type="ECO:0000313" key="2">
    <source>
        <dbReference type="Proteomes" id="UP000034778"/>
    </source>
</evidence>
<dbReference type="SUPFAM" id="SSF50118">
    <property type="entry name" value="Cell growth inhibitor/plasmid maintenance toxic component"/>
    <property type="match status" value="1"/>
</dbReference>
<gene>
    <name evidence="1" type="ORF">UR35_C0009G0002</name>
</gene>
<dbReference type="InterPro" id="IPR011067">
    <property type="entry name" value="Plasmid_toxin/cell-grow_inhib"/>
</dbReference>